<evidence type="ECO:0000313" key="3">
    <source>
        <dbReference type="Proteomes" id="UP000178121"/>
    </source>
</evidence>
<gene>
    <name evidence="2" type="ORF">A2849_04050</name>
</gene>
<comment type="caution">
    <text evidence="2">The sequence shown here is derived from an EMBL/GenBank/DDBJ whole genome shotgun (WGS) entry which is preliminary data.</text>
</comment>
<organism evidence="2 3">
    <name type="scientific">Candidatus Taylorbacteria bacterium RIFCSPHIGHO2_01_FULL_51_15</name>
    <dbReference type="NCBI Taxonomy" id="1802304"/>
    <lineage>
        <taxon>Bacteria</taxon>
        <taxon>Candidatus Tayloriibacteriota</taxon>
    </lineage>
</organism>
<dbReference type="Pfam" id="PF20803">
    <property type="entry name" value="PaaX_M"/>
    <property type="match status" value="1"/>
</dbReference>
<dbReference type="Gene3D" id="3.30.70.2650">
    <property type="match status" value="1"/>
</dbReference>
<dbReference type="InterPro" id="IPR048846">
    <property type="entry name" value="PaaX-like_central"/>
</dbReference>
<feature type="domain" description="Transcriptional repressor PaaX-like central Cas2-like" evidence="1">
    <location>
        <begin position="113"/>
        <end position="186"/>
    </location>
</feature>
<dbReference type="SUPFAM" id="SSF143430">
    <property type="entry name" value="TTP0101/SSO1404-like"/>
    <property type="match status" value="1"/>
</dbReference>
<accession>A0A1G2MAY1</accession>
<evidence type="ECO:0000259" key="1">
    <source>
        <dbReference type="Pfam" id="PF20803"/>
    </source>
</evidence>
<name>A0A1G2MAY1_9BACT</name>
<proteinExistence type="predicted"/>
<evidence type="ECO:0000313" key="2">
    <source>
        <dbReference type="EMBL" id="OHA20192.1"/>
    </source>
</evidence>
<sequence length="200" mass="23783">MNIAARNQKVRMRRARKRFGPIQQKILLLLLGGVALSCARTAKGQWNIIRGIHAGWQDIKRQAAERAVEALYESRLIEARENPDGSCTLLLSDEGKTKAITYKPRYMKIKRSSPWNKKWWIILYDIPEDEREARDAFRDHLRELGFRKLQHSAGIYPFDCRKEIEFIVELLDIRKYVRVIEVTHIDNEWHWKRIFKLEQI</sequence>
<reference evidence="2 3" key="1">
    <citation type="journal article" date="2016" name="Nat. Commun.">
        <title>Thousands of microbial genomes shed light on interconnected biogeochemical processes in an aquifer system.</title>
        <authorList>
            <person name="Anantharaman K."/>
            <person name="Brown C.T."/>
            <person name="Hug L.A."/>
            <person name="Sharon I."/>
            <person name="Castelle C.J."/>
            <person name="Probst A.J."/>
            <person name="Thomas B.C."/>
            <person name="Singh A."/>
            <person name="Wilkins M.J."/>
            <person name="Karaoz U."/>
            <person name="Brodie E.L."/>
            <person name="Williams K.H."/>
            <person name="Hubbard S.S."/>
            <person name="Banfield J.F."/>
        </authorList>
    </citation>
    <scope>NUCLEOTIDE SEQUENCE [LARGE SCALE GENOMIC DNA]</scope>
</reference>
<dbReference type="AlphaFoldDB" id="A0A1G2MAY1"/>
<dbReference type="EMBL" id="MHRI01000034">
    <property type="protein sequence ID" value="OHA20192.1"/>
    <property type="molecule type" value="Genomic_DNA"/>
</dbReference>
<dbReference type="Proteomes" id="UP000178121">
    <property type="component" value="Unassembled WGS sequence"/>
</dbReference>
<protein>
    <recommendedName>
        <fullName evidence="1">Transcriptional repressor PaaX-like central Cas2-like domain-containing protein</fullName>
    </recommendedName>
</protein>